<feature type="compositionally biased region" description="Polar residues" evidence="1">
    <location>
        <begin position="554"/>
        <end position="584"/>
    </location>
</feature>
<feature type="compositionally biased region" description="Basic and acidic residues" evidence="1">
    <location>
        <begin position="712"/>
        <end position="723"/>
    </location>
</feature>
<dbReference type="EMBL" id="LR798399">
    <property type="protein sequence ID" value="CAB5229423.1"/>
    <property type="molecule type" value="Genomic_DNA"/>
</dbReference>
<evidence type="ECO:0000313" key="4">
    <source>
        <dbReference type="EMBL" id="CAB4183549.1"/>
    </source>
</evidence>
<evidence type="ECO:0000313" key="2">
    <source>
        <dbReference type="EMBL" id="CAB4151576.1"/>
    </source>
</evidence>
<feature type="region of interest" description="Disordered" evidence="1">
    <location>
        <begin position="631"/>
        <end position="662"/>
    </location>
</feature>
<accession>A0A6J5N2S4</accession>
<feature type="compositionally biased region" description="Polar residues" evidence="1">
    <location>
        <begin position="11"/>
        <end position="21"/>
    </location>
</feature>
<organism evidence="2">
    <name type="scientific">uncultured Caudovirales phage</name>
    <dbReference type="NCBI Taxonomy" id="2100421"/>
    <lineage>
        <taxon>Viruses</taxon>
        <taxon>Duplodnaviria</taxon>
        <taxon>Heunggongvirae</taxon>
        <taxon>Uroviricota</taxon>
        <taxon>Caudoviricetes</taxon>
        <taxon>Peduoviridae</taxon>
        <taxon>Maltschvirus</taxon>
        <taxon>Maltschvirus maltsch</taxon>
    </lineage>
</organism>
<sequence length="738" mass="73385">MALPVGLTANPDGTYTDQSGSQVFYTPPILSAGDENGYGGGEIQVPERWTKQGAVNGYDYETGKATYSYTPYLEPAQQAFQDQWGGTVNPVDPQFQTDLFNLLNQNLSGKGYTQDQIVQAVQGASWYGKLGSGSNPYNAAWEVMQRLGADTSNFNESTSSQWNQVAVNRSPEARQNQIPSGGLFGEGGVAGLGDLGNFVLMAISMGAAPAAIGSALGATAEYAAVVGNAAIAGSSALLSGQPLEKVLEAAGISAASALVGKAAGGGIAGGAAGGATGAALSGGDVTQAALLGAGRGAMMSIGGKTSSVLTPEQLSSYEQQLANNPLYAQVVDPNAISDTPEQSALRLGVTPEDVASSVAQQEQYIRAQKSSNDLKNVLSSIYSAASTGGLNITGANMSLWGGSEAGGAGVGGTSFSLVSLGGDVYVKDLTNNVNYALVKLGSGDLIYPDQYVIIDPISQVSLPISDEQAKLFEDSINYVKDQIPVDTNPPPDLTQRTQEVKNPKPSDQPSDVKGETDTAVKTPGTPGAGGIAAPAASGGASGEAGSTQAGTPRSGETASNILNIPTGPFQVTSETAFGSQQPSGTPDRFGRLGTALGTQLTGTGTAKAGAGTGTTAGDLVGAGLGTGAGAGVGRGPGGTGTGGTGTGGTGEGGTGGGGGGGSGMAGRFGFPGIPGGGGPQAYSISGSAPLTFGASQLLANLGQSSDPAGELESTKTGKPRENVWNKASLKNLQDALGV</sequence>
<feature type="compositionally biased region" description="Basic and acidic residues" evidence="1">
    <location>
        <begin position="498"/>
        <end position="518"/>
    </location>
</feature>
<dbReference type="EMBL" id="LR796570">
    <property type="protein sequence ID" value="CAB4151576.1"/>
    <property type="molecule type" value="Genomic_DNA"/>
</dbReference>
<evidence type="ECO:0000256" key="1">
    <source>
        <dbReference type="SAM" id="MobiDB-lite"/>
    </source>
</evidence>
<proteinExistence type="predicted"/>
<dbReference type="EMBL" id="LR797322">
    <property type="protein sequence ID" value="CAB4202698.1"/>
    <property type="molecule type" value="Genomic_DNA"/>
</dbReference>
<evidence type="ECO:0000313" key="7">
    <source>
        <dbReference type="EMBL" id="CAB5229423.1"/>
    </source>
</evidence>
<feature type="region of interest" description="Disordered" evidence="1">
    <location>
        <begin position="481"/>
        <end position="585"/>
    </location>
</feature>
<feature type="region of interest" description="Disordered" evidence="1">
    <location>
        <begin position="701"/>
        <end position="726"/>
    </location>
</feature>
<protein>
    <submittedName>
        <fullName evidence="2">Uncharacterized protein</fullName>
    </submittedName>
</protein>
<gene>
    <name evidence="4" type="ORF">UFOVP1104_19</name>
    <name evidence="5" type="ORF">UFOVP1371_32</name>
    <name evidence="6" type="ORF">UFOVP1468_40</name>
    <name evidence="7" type="ORF">UFOVP1555_51</name>
    <name evidence="2" type="ORF">UFOVP596_23</name>
    <name evidence="3" type="ORF">UFOVP938_21</name>
</gene>
<evidence type="ECO:0000313" key="5">
    <source>
        <dbReference type="EMBL" id="CAB4202698.1"/>
    </source>
</evidence>
<dbReference type="EMBL" id="LR797416">
    <property type="protein sequence ID" value="CAB4214797.1"/>
    <property type="molecule type" value="Genomic_DNA"/>
</dbReference>
<dbReference type="EMBL" id="LR797047">
    <property type="protein sequence ID" value="CAB4183549.1"/>
    <property type="molecule type" value="Genomic_DNA"/>
</dbReference>
<feature type="compositionally biased region" description="Low complexity" evidence="1">
    <location>
        <begin position="531"/>
        <end position="550"/>
    </location>
</feature>
<name>A0A6J5N2S4_9CAUD</name>
<reference evidence="2" key="1">
    <citation type="submission" date="2020-04" db="EMBL/GenBank/DDBJ databases">
        <authorList>
            <person name="Chiriac C."/>
            <person name="Salcher M."/>
            <person name="Ghai R."/>
            <person name="Kavagutti S V."/>
        </authorList>
    </citation>
    <scope>NUCLEOTIDE SEQUENCE</scope>
</reference>
<feature type="region of interest" description="Disordered" evidence="1">
    <location>
        <begin position="1"/>
        <end position="21"/>
    </location>
</feature>
<dbReference type="EMBL" id="LR796883">
    <property type="protein sequence ID" value="CAB4172563.1"/>
    <property type="molecule type" value="Genomic_DNA"/>
</dbReference>
<evidence type="ECO:0000313" key="6">
    <source>
        <dbReference type="EMBL" id="CAB4214797.1"/>
    </source>
</evidence>
<evidence type="ECO:0000313" key="3">
    <source>
        <dbReference type="EMBL" id="CAB4172563.1"/>
    </source>
</evidence>